<dbReference type="PANTHER" id="PTHR30273:SF2">
    <property type="entry name" value="PROTEIN FECR"/>
    <property type="match status" value="1"/>
</dbReference>
<dbReference type="Proteomes" id="UP000502681">
    <property type="component" value="Chromosome"/>
</dbReference>
<feature type="domain" description="Protein FecR C-terminal" evidence="3">
    <location>
        <begin position="247"/>
        <end position="305"/>
    </location>
</feature>
<keyword evidence="5" id="KW-1185">Reference proteome</keyword>
<organism evidence="4 5">
    <name type="scientific">Pectobacterium punjabense</name>
    <dbReference type="NCBI Taxonomy" id="2108399"/>
    <lineage>
        <taxon>Bacteria</taxon>
        <taxon>Pseudomonadati</taxon>
        <taxon>Pseudomonadota</taxon>
        <taxon>Gammaproteobacteria</taxon>
        <taxon>Enterobacterales</taxon>
        <taxon>Pectobacteriaceae</taxon>
        <taxon>Pectobacterium</taxon>
    </lineage>
</organism>
<evidence type="ECO:0000259" key="1">
    <source>
        <dbReference type="Pfam" id="PF04773"/>
    </source>
</evidence>
<dbReference type="InterPro" id="IPR012373">
    <property type="entry name" value="Ferrdict_sens_TM"/>
</dbReference>
<dbReference type="Pfam" id="PF16344">
    <property type="entry name" value="FecR_C"/>
    <property type="match status" value="1"/>
</dbReference>
<name>A0ABX6KZG1_9GAMM</name>
<evidence type="ECO:0000259" key="3">
    <source>
        <dbReference type="Pfam" id="PF16344"/>
    </source>
</evidence>
<reference evidence="4 5" key="1">
    <citation type="submission" date="2019-04" db="EMBL/GenBank/DDBJ databases">
        <title>Whole Genome Sequencing of Pectobacterium punjabense SS95.</title>
        <authorList>
            <person name="Sarfraz S."/>
            <person name="Oulghazi S."/>
            <person name="Roques C."/>
            <person name="Vandecasteele C."/>
            <person name="Faure D."/>
        </authorList>
    </citation>
    <scope>NUCLEOTIDE SEQUENCE [LARGE SCALE GENOMIC DNA]</scope>
    <source>
        <strain evidence="4 5">SS95</strain>
    </source>
</reference>
<dbReference type="GeneID" id="90762406"/>
<proteinExistence type="predicted"/>
<dbReference type="Pfam" id="PF04773">
    <property type="entry name" value="FecR"/>
    <property type="match status" value="1"/>
</dbReference>
<dbReference type="Gene3D" id="2.60.120.1440">
    <property type="match status" value="1"/>
</dbReference>
<sequence length="320" mass="36662">MSLPLTDSQRQALHSASHWYAVLSDERVSPQQTEKWQRWYEQNQDHQWAWLQVESLRSQMNVVPGNVAHRALQDTQLTRRRVMKGLLLLLSVGGGWQLWRSDAGTGLRADYTTAKGAIRQQRLEDGTLLSLNTDSAVDVRFDPQQRRIHLWYGEVAITTGQDSNNRPFYVQTRQGQLTALGTEFTVRQEKGSTVLSVQQHAVKVVLADNPTQTRIVRQGESLRFNAWELGETQSTDEEDNNWTQGILSFSNKPLGEVMETLSRYRHGVLRCSPEVATLRLSGTFPLKNTDTVLHVIEKTLPVKIQYITRYWVNILPQTKR</sequence>
<dbReference type="RefSeq" id="WP_107168788.1">
    <property type="nucleotide sequence ID" value="NZ_CP038498.1"/>
</dbReference>
<protein>
    <submittedName>
        <fullName evidence="4">Fec operon regulator FecR</fullName>
    </submittedName>
</protein>
<dbReference type="PIRSF" id="PIRSF018266">
    <property type="entry name" value="FecR"/>
    <property type="match status" value="1"/>
</dbReference>
<dbReference type="Gene3D" id="3.55.50.30">
    <property type="match status" value="1"/>
</dbReference>
<dbReference type="InterPro" id="IPR032623">
    <property type="entry name" value="FecR_N"/>
</dbReference>
<dbReference type="EMBL" id="CP038498">
    <property type="protein sequence ID" value="QJA19428.1"/>
    <property type="molecule type" value="Genomic_DNA"/>
</dbReference>
<dbReference type="InterPro" id="IPR032508">
    <property type="entry name" value="FecR_C"/>
</dbReference>
<dbReference type="InterPro" id="IPR006860">
    <property type="entry name" value="FecR"/>
</dbReference>
<feature type="domain" description="FecR protein" evidence="1">
    <location>
        <begin position="110"/>
        <end position="202"/>
    </location>
</feature>
<evidence type="ECO:0000259" key="2">
    <source>
        <dbReference type="Pfam" id="PF16220"/>
    </source>
</evidence>
<dbReference type="NCBIfam" id="NF007296">
    <property type="entry name" value="PRK09774.1"/>
    <property type="match status" value="1"/>
</dbReference>
<dbReference type="PANTHER" id="PTHR30273">
    <property type="entry name" value="PERIPLASMIC SIGNAL SENSOR AND SIGMA FACTOR ACTIVATOR FECR-RELATED"/>
    <property type="match status" value="1"/>
</dbReference>
<gene>
    <name evidence="4" type="primary">fecR</name>
    <name evidence="4" type="ORF">E2566_05580</name>
</gene>
<evidence type="ECO:0000313" key="5">
    <source>
        <dbReference type="Proteomes" id="UP000502681"/>
    </source>
</evidence>
<dbReference type="Pfam" id="PF16220">
    <property type="entry name" value="DUF4880"/>
    <property type="match status" value="1"/>
</dbReference>
<accession>A0ABX6KZG1</accession>
<feature type="domain" description="FecR N-terminal" evidence="2">
    <location>
        <begin position="16"/>
        <end position="56"/>
    </location>
</feature>
<evidence type="ECO:0000313" key="4">
    <source>
        <dbReference type="EMBL" id="QJA19428.1"/>
    </source>
</evidence>